<dbReference type="RefSeq" id="WP_084090447.1">
    <property type="nucleotide sequence ID" value="NZ_FWXD01000009.1"/>
</dbReference>
<name>A0A1W1XL17_9NEIS</name>
<accession>A0A1W1XL17</accession>
<sequence length="177" mass="19117">MNFARVVDGVAVDVSREPAVYFPALLVAEFVEVPDEVAPQWRLNEAGEWVSPAGAGAYLPELVIVAIEPDADHAAAVLLNGLHDVTCPAGTVLTFRAELRGPAGVLIPVSDVFRMPLRARDGRERMVLAVMEEGAMTVNVPLRESGAWAVDEATINESLPLEKRMRFAGVQVFVVEV</sequence>
<proteinExistence type="predicted"/>
<dbReference type="STRING" id="1121001.SAMN02745857_01784"/>
<evidence type="ECO:0000313" key="1">
    <source>
        <dbReference type="EMBL" id="SMC24241.1"/>
    </source>
</evidence>
<organism evidence="1 2">
    <name type="scientific">Andreprevotia lacus DSM 23236</name>
    <dbReference type="NCBI Taxonomy" id="1121001"/>
    <lineage>
        <taxon>Bacteria</taxon>
        <taxon>Pseudomonadati</taxon>
        <taxon>Pseudomonadota</taxon>
        <taxon>Betaproteobacteria</taxon>
        <taxon>Neisseriales</taxon>
        <taxon>Chitinibacteraceae</taxon>
        <taxon>Andreprevotia</taxon>
    </lineage>
</organism>
<dbReference type="Proteomes" id="UP000192761">
    <property type="component" value="Unassembled WGS sequence"/>
</dbReference>
<dbReference type="OrthoDB" id="256574at2"/>
<protein>
    <submittedName>
        <fullName evidence="1">Uncharacterized protein</fullName>
    </submittedName>
</protein>
<dbReference type="AlphaFoldDB" id="A0A1W1XL17"/>
<evidence type="ECO:0000313" key="2">
    <source>
        <dbReference type="Proteomes" id="UP000192761"/>
    </source>
</evidence>
<reference evidence="1 2" key="1">
    <citation type="submission" date="2017-04" db="EMBL/GenBank/DDBJ databases">
        <authorList>
            <person name="Afonso C.L."/>
            <person name="Miller P.J."/>
            <person name="Scott M.A."/>
            <person name="Spackman E."/>
            <person name="Goraichik I."/>
            <person name="Dimitrov K.M."/>
            <person name="Suarez D.L."/>
            <person name="Swayne D.E."/>
        </authorList>
    </citation>
    <scope>NUCLEOTIDE SEQUENCE [LARGE SCALE GENOMIC DNA]</scope>
    <source>
        <strain evidence="1 2">DSM 23236</strain>
    </source>
</reference>
<dbReference type="EMBL" id="FWXD01000009">
    <property type="protein sequence ID" value="SMC24241.1"/>
    <property type="molecule type" value="Genomic_DNA"/>
</dbReference>
<gene>
    <name evidence="1" type="ORF">SAMN02745857_01784</name>
</gene>
<keyword evidence="2" id="KW-1185">Reference proteome</keyword>